<dbReference type="Proteomes" id="UP000516428">
    <property type="component" value="Chromosome"/>
</dbReference>
<comment type="subcellular location">
    <subcellularLocation>
        <location evidence="1">Cell membrane</location>
        <topology evidence="1">Multi-pass membrane protein</topology>
    </subcellularLocation>
</comment>
<keyword evidence="9" id="KW-1185">Reference proteome</keyword>
<dbReference type="KEGG" id="sxn:IAG42_33845"/>
<name>A0A7H1BHA3_9ACTN</name>
<feature type="domain" description="Major facilitator superfamily (MFS) profile" evidence="7">
    <location>
        <begin position="212"/>
        <end position="408"/>
    </location>
</feature>
<dbReference type="RefSeq" id="WP_188340769.1">
    <property type="nucleotide sequence ID" value="NZ_CP061281.1"/>
</dbReference>
<protein>
    <submittedName>
        <fullName evidence="8">MFS transporter</fullName>
    </submittedName>
</protein>
<feature type="transmembrane region" description="Helical" evidence="6">
    <location>
        <begin position="212"/>
        <end position="234"/>
    </location>
</feature>
<dbReference type="PROSITE" id="PS50850">
    <property type="entry name" value="MFS"/>
    <property type="match status" value="1"/>
</dbReference>
<dbReference type="InterPro" id="IPR011701">
    <property type="entry name" value="MFS"/>
</dbReference>
<keyword evidence="3 6" id="KW-1133">Transmembrane helix</keyword>
<feature type="transmembrane region" description="Helical" evidence="6">
    <location>
        <begin position="41"/>
        <end position="62"/>
    </location>
</feature>
<dbReference type="Gene3D" id="1.20.1250.20">
    <property type="entry name" value="MFS general substrate transporter like domains"/>
    <property type="match status" value="1"/>
</dbReference>
<organism evidence="8 9">
    <name type="scientific">Streptomyces xanthii</name>
    <dbReference type="NCBI Taxonomy" id="2768069"/>
    <lineage>
        <taxon>Bacteria</taxon>
        <taxon>Bacillati</taxon>
        <taxon>Actinomycetota</taxon>
        <taxon>Actinomycetes</taxon>
        <taxon>Kitasatosporales</taxon>
        <taxon>Streptomycetaceae</taxon>
        <taxon>Streptomyces</taxon>
    </lineage>
</organism>
<evidence type="ECO:0000256" key="3">
    <source>
        <dbReference type="ARBA" id="ARBA00022989"/>
    </source>
</evidence>
<proteinExistence type="predicted"/>
<dbReference type="PANTHER" id="PTHR23542">
    <property type="match status" value="1"/>
</dbReference>
<accession>A0A7H1BHA3</accession>
<evidence type="ECO:0000313" key="9">
    <source>
        <dbReference type="Proteomes" id="UP000516428"/>
    </source>
</evidence>
<feature type="transmembrane region" description="Helical" evidence="6">
    <location>
        <begin position="335"/>
        <end position="358"/>
    </location>
</feature>
<feature type="transmembrane region" description="Helical" evidence="6">
    <location>
        <begin position="142"/>
        <end position="165"/>
    </location>
</feature>
<feature type="transmembrane region" description="Helical" evidence="6">
    <location>
        <begin position="74"/>
        <end position="96"/>
    </location>
</feature>
<feature type="transmembrane region" description="Helical" evidence="6">
    <location>
        <begin position="301"/>
        <end position="323"/>
    </location>
</feature>
<keyword evidence="4 6" id="KW-0472">Membrane</keyword>
<evidence type="ECO:0000256" key="4">
    <source>
        <dbReference type="ARBA" id="ARBA00023136"/>
    </source>
</evidence>
<feature type="region of interest" description="Disordered" evidence="5">
    <location>
        <begin position="386"/>
        <end position="408"/>
    </location>
</feature>
<evidence type="ECO:0000313" key="8">
    <source>
        <dbReference type="EMBL" id="QNS08108.1"/>
    </source>
</evidence>
<dbReference type="InterPro" id="IPR036259">
    <property type="entry name" value="MFS_trans_sf"/>
</dbReference>
<evidence type="ECO:0000256" key="1">
    <source>
        <dbReference type="ARBA" id="ARBA00004651"/>
    </source>
</evidence>
<keyword evidence="2 6" id="KW-0812">Transmembrane</keyword>
<feature type="transmembrane region" description="Helical" evidence="6">
    <location>
        <begin position="278"/>
        <end position="295"/>
    </location>
</feature>
<gene>
    <name evidence="8" type="ORF">IAG42_33845</name>
</gene>
<dbReference type="AlphaFoldDB" id="A0A7H1BHA3"/>
<feature type="compositionally biased region" description="Low complexity" evidence="5">
    <location>
        <begin position="399"/>
        <end position="408"/>
    </location>
</feature>
<dbReference type="InterPro" id="IPR020846">
    <property type="entry name" value="MFS_dom"/>
</dbReference>
<feature type="transmembrane region" description="Helical" evidence="6">
    <location>
        <begin position="102"/>
        <end position="121"/>
    </location>
</feature>
<dbReference type="EMBL" id="CP061281">
    <property type="protein sequence ID" value="QNS08108.1"/>
    <property type="molecule type" value="Genomic_DNA"/>
</dbReference>
<reference evidence="8 9" key="1">
    <citation type="submission" date="2020-09" db="EMBL/GenBank/DDBJ databases">
        <title>A novel species.</title>
        <authorList>
            <person name="Gao J."/>
        </authorList>
    </citation>
    <scope>NUCLEOTIDE SEQUENCE [LARGE SCALE GENOMIC DNA]</scope>
    <source>
        <strain evidence="8 9">CRXT-Y-14</strain>
    </source>
</reference>
<dbReference type="PANTHER" id="PTHR23542:SF1">
    <property type="entry name" value="MAJOR FACILITATOR SUPERFAMILY (MFS) PROFILE DOMAIN-CONTAINING PROTEIN"/>
    <property type="match status" value="1"/>
</dbReference>
<feature type="transmembrane region" description="Helical" evidence="6">
    <location>
        <begin position="171"/>
        <end position="191"/>
    </location>
</feature>
<dbReference type="GO" id="GO:0022857">
    <property type="term" value="F:transmembrane transporter activity"/>
    <property type="evidence" value="ECO:0007669"/>
    <property type="project" value="InterPro"/>
</dbReference>
<dbReference type="Pfam" id="PF07690">
    <property type="entry name" value="MFS_1"/>
    <property type="match status" value="1"/>
</dbReference>
<evidence type="ECO:0000256" key="6">
    <source>
        <dbReference type="SAM" id="Phobius"/>
    </source>
</evidence>
<sequence>MLTVLLLPGALRAFLPALLARSALAMGGLALLLTVQDRTGSYAQAGLATAVFGTANVVAAPWRARSVDRFGQRVALTALSAGHAAGFAGLALLTRAEGVAGTWYLALSLVIGLTAPPLGAAMRRIWASLTEAGDQRTKAFSIDAVCEELLFVAGPVVITAVITAASPAAGLWVTAAAVLLGTAAMTTSASSKALRGSRATQRRGERPLRQPGFARILLALLGVGAVLGVAEIAAPAVAARHGAVEASGWLLAAFAGGSAIGGLVYGQLRLKAGIGTRLFALCVSMGVAAVIVSRLDTLVLFAAGLALVGLCLAPSLITGYLVADTVVAESSQTEASTWINTAVNLGASLASAAAGVVIDHSGAALALLLVGLLAVALATAVPRTRARAEAHPTEPAPSAPADSAELRP</sequence>
<feature type="transmembrane region" description="Helical" evidence="6">
    <location>
        <begin position="364"/>
        <end position="381"/>
    </location>
</feature>
<feature type="transmembrane region" description="Helical" evidence="6">
    <location>
        <begin position="246"/>
        <end position="266"/>
    </location>
</feature>
<dbReference type="GO" id="GO:0005886">
    <property type="term" value="C:plasma membrane"/>
    <property type="evidence" value="ECO:0007669"/>
    <property type="project" value="UniProtKB-SubCell"/>
</dbReference>
<evidence type="ECO:0000259" key="7">
    <source>
        <dbReference type="PROSITE" id="PS50850"/>
    </source>
</evidence>
<dbReference type="SUPFAM" id="SSF103473">
    <property type="entry name" value="MFS general substrate transporter"/>
    <property type="match status" value="1"/>
</dbReference>
<evidence type="ECO:0000256" key="2">
    <source>
        <dbReference type="ARBA" id="ARBA00022692"/>
    </source>
</evidence>
<evidence type="ECO:0000256" key="5">
    <source>
        <dbReference type="SAM" id="MobiDB-lite"/>
    </source>
</evidence>